<feature type="binding site" description="axial binding residue" evidence="6">
    <location>
        <position position="454"/>
    </location>
    <ligand>
        <name>heme</name>
        <dbReference type="ChEBI" id="CHEBI:30413"/>
    </ligand>
    <ligandPart>
        <name>Fe</name>
        <dbReference type="ChEBI" id="CHEBI:18248"/>
    </ligandPart>
</feature>
<evidence type="ECO:0008006" key="11">
    <source>
        <dbReference type="Google" id="ProtNLM"/>
    </source>
</evidence>
<dbReference type="Proteomes" id="UP000001056">
    <property type="component" value="Unassembled WGS sequence"/>
</dbReference>
<dbReference type="PANTHER" id="PTHR24305:SF210">
    <property type="entry name" value="CYTOCHROME P450 MONOOXYGENASE ASQL-RELATED"/>
    <property type="match status" value="1"/>
</dbReference>
<keyword evidence="7" id="KW-0560">Oxidoreductase</keyword>
<dbReference type="GO" id="GO:0020037">
    <property type="term" value="F:heme binding"/>
    <property type="evidence" value="ECO:0007669"/>
    <property type="project" value="InterPro"/>
</dbReference>
<dbReference type="InterPro" id="IPR001128">
    <property type="entry name" value="Cyt_P450"/>
</dbReference>
<dbReference type="GO" id="GO:0005506">
    <property type="term" value="F:iron ion binding"/>
    <property type="evidence" value="ECO:0007669"/>
    <property type="project" value="InterPro"/>
</dbReference>
<evidence type="ECO:0000256" key="6">
    <source>
        <dbReference type="PIRSR" id="PIRSR602401-1"/>
    </source>
</evidence>
<evidence type="ECO:0000256" key="1">
    <source>
        <dbReference type="ARBA" id="ARBA00001971"/>
    </source>
</evidence>
<dbReference type="GO" id="GO:0004497">
    <property type="term" value="F:monooxygenase activity"/>
    <property type="evidence" value="ECO:0007669"/>
    <property type="project" value="UniProtKB-KW"/>
</dbReference>
<keyword evidence="3 6" id="KW-0349">Heme</keyword>
<dbReference type="GeneID" id="4388709"/>
<dbReference type="OMA" id="HEIHRRF"/>
<dbReference type="PRINTS" id="PR00463">
    <property type="entry name" value="EP450I"/>
</dbReference>
<evidence type="ECO:0000313" key="10">
    <source>
        <dbReference type="Proteomes" id="UP000001056"/>
    </source>
</evidence>
<dbReference type="RefSeq" id="XP_001230024.1">
    <property type="nucleotide sequence ID" value="XM_001230023.1"/>
</dbReference>
<feature type="transmembrane region" description="Helical" evidence="8">
    <location>
        <begin position="12"/>
        <end position="33"/>
    </location>
</feature>
<dbReference type="PRINTS" id="PR00385">
    <property type="entry name" value="P450"/>
</dbReference>
<evidence type="ECO:0000256" key="3">
    <source>
        <dbReference type="ARBA" id="ARBA00022617"/>
    </source>
</evidence>
<dbReference type="AlphaFoldDB" id="Q2H8E6"/>
<dbReference type="eggNOG" id="KOG0158">
    <property type="taxonomic scope" value="Eukaryota"/>
</dbReference>
<dbReference type="InterPro" id="IPR002401">
    <property type="entry name" value="Cyt_P450_E_grp-I"/>
</dbReference>
<dbReference type="InterPro" id="IPR050121">
    <property type="entry name" value="Cytochrome_P450_monoxygenase"/>
</dbReference>
<dbReference type="InterPro" id="IPR036396">
    <property type="entry name" value="Cyt_P450_sf"/>
</dbReference>
<dbReference type="PROSITE" id="PS00086">
    <property type="entry name" value="CYTOCHROME_P450"/>
    <property type="match status" value="1"/>
</dbReference>
<dbReference type="CDD" id="cd11058">
    <property type="entry name" value="CYP60B-like"/>
    <property type="match status" value="1"/>
</dbReference>
<dbReference type="PANTHER" id="PTHR24305">
    <property type="entry name" value="CYTOCHROME P450"/>
    <property type="match status" value="1"/>
</dbReference>
<keyword evidence="7" id="KW-0503">Monooxygenase</keyword>
<dbReference type="OrthoDB" id="1470350at2759"/>
<dbReference type="EMBL" id="CH408030">
    <property type="protein sequence ID" value="EAQ91573.1"/>
    <property type="molecule type" value="Genomic_DNA"/>
</dbReference>
<dbReference type="Pfam" id="PF00067">
    <property type="entry name" value="p450"/>
    <property type="match status" value="1"/>
</dbReference>
<gene>
    <name evidence="9" type="ORF">CHGG_03508</name>
</gene>
<keyword evidence="8" id="KW-1133">Transmembrane helix</keyword>
<evidence type="ECO:0000256" key="4">
    <source>
        <dbReference type="ARBA" id="ARBA00022723"/>
    </source>
</evidence>
<keyword evidence="5 6" id="KW-0408">Iron</keyword>
<dbReference type="InParanoid" id="Q2H8E6"/>
<evidence type="ECO:0000256" key="5">
    <source>
        <dbReference type="ARBA" id="ARBA00023004"/>
    </source>
</evidence>
<protein>
    <recommendedName>
        <fullName evidence="11">Cytochrome P450 monooxygenase</fullName>
    </recommendedName>
</protein>
<keyword evidence="8" id="KW-0812">Transmembrane</keyword>
<name>Q2H8E6_CHAGB</name>
<dbReference type="HOGENOM" id="CLU_001570_14_11_1"/>
<keyword evidence="4 6" id="KW-0479">Metal-binding</keyword>
<evidence type="ECO:0000256" key="7">
    <source>
        <dbReference type="RuleBase" id="RU000461"/>
    </source>
</evidence>
<proteinExistence type="inferred from homology"/>
<evidence type="ECO:0000313" key="9">
    <source>
        <dbReference type="EMBL" id="EAQ91573.1"/>
    </source>
</evidence>
<keyword evidence="10" id="KW-1185">Reference proteome</keyword>
<dbReference type="SUPFAM" id="SSF48264">
    <property type="entry name" value="Cytochrome P450"/>
    <property type="match status" value="1"/>
</dbReference>
<dbReference type="STRING" id="306901.Q2H8E6"/>
<dbReference type="Gene3D" id="1.10.630.10">
    <property type="entry name" value="Cytochrome P450"/>
    <property type="match status" value="1"/>
</dbReference>
<dbReference type="VEuPathDB" id="FungiDB:CHGG_03508"/>
<comment type="similarity">
    <text evidence="2 7">Belongs to the cytochrome P450 family.</text>
</comment>
<dbReference type="InterPro" id="IPR017972">
    <property type="entry name" value="Cyt_P450_CS"/>
</dbReference>
<dbReference type="GO" id="GO:0016705">
    <property type="term" value="F:oxidoreductase activity, acting on paired donors, with incorporation or reduction of molecular oxygen"/>
    <property type="evidence" value="ECO:0007669"/>
    <property type="project" value="InterPro"/>
</dbReference>
<accession>Q2H8E6</accession>
<comment type="cofactor">
    <cofactor evidence="1 6">
        <name>heme</name>
        <dbReference type="ChEBI" id="CHEBI:30413"/>
    </cofactor>
</comment>
<evidence type="ECO:0000256" key="2">
    <source>
        <dbReference type="ARBA" id="ARBA00010617"/>
    </source>
</evidence>
<sequence length="620" mass="69555">MSWLSSLSEWPNGTVAVTAVLAAVAAYLLATVIHSATLHPLARFPGPASCSVSRIPFWVACITGTQVRWMHKLHVRYGPVVRYSPNDLSFVDDGGSVWKALHNRHEKGGREFAKAKEWFVTPANGIYGINSAAAHEDHRRYRALFAPAFSERALKGQEPVFRSHVDQLLSKLAEAGEAGKPVDMAKLFQLTTFDIMGQLTFGQSLGQLESTTYSHWVQAVFDSIRAIPIAQLIQYYPLFQALFDLVEPKAVRDMKYNHFRFSADRVDKRLERGSDEPDIWNLVLSAQGDKKLTLDEMYCHADVFMLAGSETTGTAMSGLTYFLLTNPDKLALLTQELRGRFQNEDEITMESTAPLKYLNACIHEALRMYPPVPVGVPRVVAASGKTVLDRFIPADTRVSVHHYATYRSASNFADPDTFAPERWLTGTGGAGGGGKYAGDRREAMQAFGYGPRDCLGQNMAWHEMRLVVGRLFYGFDLEVCEESLGWVRQRAFILWEKKPLFVKVRKAVVLIFAYRLALMVFPILDWHLRGPHAFLGATPTRGWQLEVWVLLVRFVGLVLGLVGGETSFRQSLNSIEHDAAGDEPSDAYRFHPPVKYRSEMERAHQKLASCKAWRVARVPK</sequence>
<keyword evidence="8" id="KW-0472">Membrane</keyword>
<evidence type="ECO:0000256" key="8">
    <source>
        <dbReference type="SAM" id="Phobius"/>
    </source>
</evidence>
<reference evidence="10" key="1">
    <citation type="journal article" date="2015" name="Genome Announc.">
        <title>Draft genome sequence of the cellulolytic fungus Chaetomium globosum.</title>
        <authorList>
            <person name="Cuomo C.A."/>
            <person name="Untereiner W.A."/>
            <person name="Ma L.-J."/>
            <person name="Grabherr M."/>
            <person name="Birren B.W."/>
        </authorList>
    </citation>
    <scope>NUCLEOTIDE SEQUENCE [LARGE SCALE GENOMIC DNA]</scope>
    <source>
        <strain evidence="10">ATCC 6205 / CBS 148.51 / DSM 1962 / NBRC 6347 / NRRL 1970</strain>
    </source>
</reference>
<organism evidence="9 10">
    <name type="scientific">Chaetomium globosum (strain ATCC 6205 / CBS 148.51 / DSM 1962 / NBRC 6347 / NRRL 1970)</name>
    <name type="common">Soil fungus</name>
    <dbReference type="NCBI Taxonomy" id="306901"/>
    <lineage>
        <taxon>Eukaryota</taxon>
        <taxon>Fungi</taxon>
        <taxon>Dikarya</taxon>
        <taxon>Ascomycota</taxon>
        <taxon>Pezizomycotina</taxon>
        <taxon>Sordariomycetes</taxon>
        <taxon>Sordariomycetidae</taxon>
        <taxon>Sordariales</taxon>
        <taxon>Chaetomiaceae</taxon>
        <taxon>Chaetomium</taxon>
    </lineage>
</organism>